<evidence type="ECO:0000256" key="6">
    <source>
        <dbReference type="ARBA" id="ARBA00047317"/>
    </source>
</evidence>
<dbReference type="Gene3D" id="2.170.190.11">
    <property type="entry name" value="Molybdopterin biosynthesis moea protein, domain 3"/>
    <property type="match status" value="1"/>
</dbReference>
<dbReference type="InterPro" id="IPR005111">
    <property type="entry name" value="MoeA_C_domain_IV"/>
</dbReference>
<evidence type="ECO:0000313" key="10">
    <source>
        <dbReference type="Proteomes" id="UP000198864"/>
    </source>
</evidence>
<dbReference type="GO" id="GO:0046872">
    <property type="term" value="F:metal ion binding"/>
    <property type="evidence" value="ECO:0007669"/>
    <property type="project" value="UniProtKB-UniRule"/>
</dbReference>
<dbReference type="PANTHER" id="PTHR10192:SF5">
    <property type="entry name" value="GEPHYRIN"/>
    <property type="match status" value="1"/>
</dbReference>
<dbReference type="GO" id="GO:0006777">
    <property type="term" value="P:Mo-molybdopterin cofactor biosynthetic process"/>
    <property type="evidence" value="ECO:0007669"/>
    <property type="project" value="UniProtKB-UniRule"/>
</dbReference>
<dbReference type="UniPathway" id="UPA00344"/>
<dbReference type="RefSeq" id="WP_091396661.1">
    <property type="nucleotide sequence ID" value="NZ_FMCR01000001.1"/>
</dbReference>
<gene>
    <name evidence="9" type="ORF">GA0070561_1783</name>
</gene>
<dbReference type="InterPro" id="IPR036135">
    <property type="entry name" value="MoeA_linker/N_sf"/>
</dbReference>
<evidence type="ECO:0000256" key="4">
    <source>
        <dbReference type="ARBA" id="ARBA00022505"/>
    </source>
</evidence>
<dbReference type="Proteomes" id="UP000198864">
    <property type="component" value="Unassembled WGS sequence"/>
</dbReference>
<dbReference type="InterPro" id="IPR038987">
    <property type="entry name" value="MoeA-like"/>
</dbReference>
<evidence type="ECO:0000313" key="9">
    <source>
        <dbReference type="EMBL" id="SCE80466.1"/>
    </source>
</evidence>
<dbReference type="InterPro" id="IPR001453">
    <property type="entry name" value="MoaB/Mog_dom"/>
</dbReference>
<dbReference type="InterPro" id="IPR005110">
    <property type="entry name" value="MoeA_linker/N"/>
</dbReference>
<evidence type="ECO:0000256" key="2">
    <source>
        <dbReference type="ARBA" id="ARBA00005046"/>
    </source>
</evidence>
<dbReference type="Pfam" id="PF03453">
    <property type="entry name" value="MoeA_N"/>
    <property type="match status" value="1"/>
</dbReference>
<comment type="function">
    <text evidence="1 7">Catalyzes the insertion of molybdate into adenylated molybdopterin with the concomitant release of AMP.</text>
</comment>
<dbReference type="AlphaFoldDB" id="A0A1C4V982"/>
<keyword evidence="7" id="KW-0479">Metal-binding</keyword>
<keyword evidence="7 9" id="KW-0808">Transferase</keyword>
<dbReference type="EC" id="2.10.1.1" evidence="7"/>
<dbReference type="Gene3D" id="2.40.340.10">
    <property type="entry name" value="MoeA, C-terminal, domain IV"/>
    <property type="match status" value="1"/>
</dbReference>
<dbReference type="Gene3D" id="3.90.105.10">
    <property type="entry name" value="Molybdopterin biosynthesis moea protein, domain 2"/>
    <property type="match status" value="1"/>
</dbReference>
<dbReference type="EMBL" id="FMCR01000001">
    <property type="protein sequence ID" value="SCE80466.1"/>
    <property type="molecule type" value="Genomic_DNA"/>
</dbReference>
<dbReference type="STRING" id="285676.GA0070561_1783"/>
<name>A0A1C4V982_9ACTN</name>
<dbReference type="InterPro" id="IPR036425">
    <property type="entry name" value="MoaB/Mog-like_dom_sf"/>
</dbReference>
<keyword evidence="7" id="KW-0460">Magnesium</keyword>
<comment type="cofactor">
    <cofactor evidence="7">
        <name>Mg(2+)</name>
        <dbReference type="ChEBI" id="CHEBI:18420"/>
    </cofactor>
</comment>
<comment type="similarity">
    <text evidence="3 7">Belongs to the MoeA family.</text>
</comment>
<keyword evidence="5 7" id="KW-0501">Molybdenum cofactor biosynthesis</keyword>
<evidence type="ECO:0000256" key="1">
    <source>
        <dbReference type="ARBA" id="ARBA00002901"/>
    </source>
</evidence>
<feature type="domain" description="MoaB/Mog" evidence="8">
    <location>
        <begin position="186"/>
        <end position="331"/>
    </location>
</feature>
<dbReference type="Pfam" id="PF00994">
    <property type="entry name" value="MoCF_biosynth"/>
    <property type="match status" value="1"/>
</dbReference>
<protein>
    <recommendedName>
        <fullName evidence="7">Molybdopterin molybdenumtransferase</fullName>
        <ecNumber evidence="7">2.10.1.1</ecNumber>
    </recommendedName>
</protein>
<evidence type="ECO:0000256" key="7">
    <source>
        <dbReference type="RuleBase" id="RU365090"/>
    </source>
</evidence>
<evidence type="ECO:0000256" key="5">
    <source>
        <dbReference type="ARBA" id="ARBA00023150"/>
    </source>
</evidence>
<dbReference type="SUPFAM" id="SSF63882">
    <property type="entry name" value="MoeA N-terminal region -like"/>
    <property type="match status" value="1"/>
</dbReference>
<dbReference type="GO" id="GO:0061599">
    <property type="term" value="F:molybdopterin molybdotransferase activity"/>
    <property type="evidence" value="ECO:0007669"/>
    <property type="project" value="UniProtKB-UniRule"/>
</dbReference>
<reference evidence="9 10" key="1">
    <citation type="submission" date="2016-06" db="EMBL/GenBank/DDBJ databases">
        <authorList>
            <person name="Kjaerup R.B."/>
            <person name="Dalgaard T.S."/>
            <person name="Juul-Madsen H.R."/>
        </authorList>
    </citation>
    <scope>NUCLEOTIDE SEQUENCE [LARGE SCALE GENOMIC DNA]</scope>
    <source>
        <strain evidence="9 10">DSM 44871</strain>
    </source>
</reference>
<dbReference type="InterPro" id="IPR036688">
    <property type="entry name" value="MoeA_C_domain_IV_sf"/>
</dbReference>
<dbReference type="GO" id="GO:0005829">
    <property type="term" value="C:cytosol"/>
    <property type="evidence" value="ECO:0007669"/>
    <property type="project" value="TreeGrafter"/>
</dbReference>
<dbReference type="SUPFAM" id="SSF63867">
    <property type="entry name" value="MoeA C-terminal domain-like"/>
    <property type="match status" value="1"/>
</dbReference>
<proteinExistence type="inferred from homology"/>
<keyword evidence="4 7" id="KW-0500">Molybdenum</keyword>
<sequence length="419" mass="43003">MSTETAPTADRVIAPPPAGWEEARSRVYAVGLAAALPATARPLVDTDGSTLAEPLTTRTDLPAFPTSSVDGWAVRGSGPWRVVGRVLAGSTPAPLTEDDTTVEIATGAMVPEGATAVLRVEESAASTTGLISGTPRETPEWRNPGEEAYVDEELLPAGTPVDPAVIGLAAACGHDTLRVRRAPRAALLVFGDELLTAGPPAAGRIRDALGPAVPAWLRRYGCQVRPSDVVGPVADTLPAHVAALRSALGHADLVCTTGGTMNGPVDHLHPTLEALGADYVVNTVAVRPGFPMLLARLTGPDGRARFVAGLPGNPQSAIVALVSLVAPLLAGLQGRSMPVLPQVTLAEAVPGRGDHTHLALVRLDRSAGVAFPVRHVGSAMLRGLAGADGFAVIRPGTSGEPGDRVPIVPMPLFPGERAS</sequence>
<comment type="pathway">
    <text evidence="2 7">Cofactor biosynthesis; molybdopterin biosynthesis.</text>
</comment>
<dbReference type="Pfam" id="PF03454">
    <property type="entry name" value="MoeA_C"/>
    <property type="match status" value="1"/>
</dbReference>
<dbReference type="SMART" id="SM00852">
    <property type="entry name" value="MoCF_biosynth"/>
    <property type="match status" value="1"/>
</dbReference>
<comment type="catalytic activity">
    <reaction evidence="6">
        <text>adenylyl-molybdopterin + molybdate = Mo-molybdopterin + AMP + H(+)</text>
        <dbReference type="Rhea" id="RHEA:35047"/>
        <dbReference type="ChEBI" id="CHEBI:15378"/>
        <dbReference type="ChEBI" id="CHEBI:36264"/>
        <dbReference type="ChEBI" id="CHEBI:62727"/>
        <dbReference type="ChEBI" id="CHEBI:71302"/>
        <dbReference type="ChEBI" id="CHEBI:456215"/>
        <dbReference type="EC" id="2.10.1.1"/>
    </reaction>
</comment>
<dbReference type="CDD" id="cd00887">
    <property type="entry name" value="MoeA"/>
    <property type="match status" value="1"/>
</dbReference>
<evidence type="ECO:0000256" key="3">
    <source>
        <dbReference type="ARBA" id="ARBA00010763"/>
    </source>
</evidence>
<organism evidence="9 10">
    <name type="scientific">Micromonospora saelicesensis</name>
    <dbReference type="NCBI Taxonomy" id="285676"/>
    <lineage>
        <taxon>Bacteria</taxon>
        <taxon>Bacillati</taxon>
        <taxon>Actinomycetota</taxon>
        <taxon>Actinomycetes</taxon>
        <taxon>Micromonosporales</taxon>
        <taxon>Micromonosporaceae</taxon>
        <taxon>Micromonospora</taxon>
    </lineage>
</organism>
<evidence type="ECO:0000259" key="8">
    <source>
        <dbReference type="SMART" id="SM00852"/>
    </source>
</evidence>
<dbReference type="PANTHER" id="PTHR10192">
    <property type="entry name" value="MOLYBDOPTERIN BIOSYNTHESIS PROTEIN"/>
    <property type="match status" value="1"/>
</dbReference>
<dbReference type="SUPFAM" id="SSF53218">
    <property type="entry name" value="Molybdenum cofactor biosynthesis proteins"/>
    <property type="match status" value="1"/>
</dbReference>
<dbReference type="Gene3D" id="3.40.980.10">
    <property type="entry name" value="MoaB/Mog-like domain"/>
    <property type="match status" value="1"/>
</dbReference>
<accession>A0A1C4V982</accession>